<dbReference type="Proteomes" id="UP000178632">
    <property type="component" value="Unassembled WGS sequence"/>
</dbReference>
<organism evidence="3 4">
    <name type="scientific">Candidatus Staskawiczbacteria bacterium RIFCSPLOWO2_12_FULL_37_15</name>
    <dbReference type="NCBI Taxonomy" id="1802218"/>
    <lineage>
        <taxon>Bacteria</taxon>
        <taxon>Candidatus Staskawicziibacteriota</taxon>
    </lineage>
</organism>
<gene>
    <name evidence="3" type="ORF">A3G45_01710</name>
</gene>
<dbReference type="PANTHER" id="PTHR43237:SF4">
    <property type="entry name" value="NADP-DEPENDENT MALIC ENZYME"/>
    <property type="match status" value="1"/>
</dbReference>
<evidence type="ECO:0000313" key="3">
    <source>
        <dbReference type="EMBL" id="OGZ76573.1"/>
    </source>
</evidence>
<dbReference type="SMART" id="SM00919">
    <property type="entry name" value="Malic_M"/>
    <property type="match status" value="1"/>
</dbReference>
<name>A0A1G2IPE9_9BACT</name>
<feature type="domain" description="Malic enzyme NAD-binding" evidence="2">
    <location>
        <begin position="1"/>
        <end position="158"/>
    </location>
</feature>
<dbReference type="GO" id="GO:0051287">
    <property type="term" value="F:NAD binding"/>
    <property type="evidence" value="ECO:0007669"/>
    <property type="project" value="InterPro"/>
</dbReference>
<sequence>MSKCRGGILPHQEELANITNEGCKEGSLADGLIGVDAVVGLSAPNVIKPEFIKTMNEKPIVFALANPVPEIMPDIAKKAGAFVVATGRSDFENQVNNALVFPGIFRGALDYNIRKITDKMQINVAKKIAELIKSPTSEKIIPSIFDPNVVKAIALSLKNAD</sequence>
<dbReference type="SUPFAM" id="SSF51735">
    <property type="entry name" value="NAD(P)-binding Rossmann-fold domains"/>
    <property type="match status" value="1"/>
</dbReference>
<dbReference type="GO" id="GO:0016491">
    <property type="term" value="F:oxidoreductase activity"/>
    <property type="evidence" value="ECO:0007669"/>
    <property type="project" value="UniProtKB-KW"/>
</dbReference>
<comment type="caution">
    <text evidence="3">The sequence shown here is derived from an EMBL/GenBank/DDBJ whole genome shotgun (WGS) entry which is preliminary data.</text>
</comment>
<dbReference type="EMBL" id="MHPE01000030">
    <property type="protein sequence ID" value="OGZ76573.1"/>
    <property type="molecule type" value="Genomic_DNA"/>
</dbReference>
<dbReference type="InterPro" id="IPR051674">
    <property type="entry name" value="Malate_Decarboxylase"/>
</dbReference>
<reference evidence="3 4" key="1">
    <citation type="journal article" date="2016" name="Nat. Commun.">
        <title>Thousands of microbial genomes shed light on interconnected biogeochemical processes in an aquifer system.</title>
        <authorList>
            <person name="Anantharaman K."/>
            <person name="Brown C.T."/>
            <person name="Hug L.A."/>
            <person name="Sharon I."/>
            <person name="Castelle C.J."/>
            <person name="Probst A.J."/>
            <person name="Thomas B.C."/>
            <person name="Singh A."/>
            <person name="Wilkins M.J."/>
            <person name="Karaoz U."/>
            <person name="Brodie E.L."/>
            <person name="Williams K.H."/>
            <person name="Hubbard S.S."/>
            <person name="Banfield J.F."/>
        </authorList>
    </citation>
    <scope>NUCLEOTIDE SEQUENCE [LARGE SCALE GENOMIC DNA]</scope>
</reference>
<dbReference type="PANTHER" id="PTHR43237">
    <property type="entry name" value="NADP-DEPENDENT MALIC ENZYME"/>
    <property type="match status" value="1"/>
</dbReference>
<evidence type="ECO:0000256" key="1">
    <source>
        <dbReference type="ARBA" id="ARBA00023002"/>
    </source>
</evidence>
<protein>
    <recommendedName>
        <fullName evidence="2">Malic enzyme NAD-binding domain-containing protein</fullName>
    </recommendedName>
</protein>
<dbReference type="AlphaFoldDB" id="A0A1G2IPE9"/>
<evidence type="ECO:0000259" key="2">
    <source>
        <dbReference type="SMART" id="SM00919"/>
    </source>
</evidence>
<dbReference type="Gene3D" id="3.40.50.720">
    <property type="entry name" value="NAD(P)-binding Rossmann-like Domain"/>
    <property type="match status" value="1"/>
</dbReference>
<dbReference type="Pfam" id="PF03949">
    <property type="entry name" value="Malic_M"/>
    <property type="match status" value="1"/>
</dbReference>
<evidence type="ECO:0000313" key="4">
    <source>
        <dbReference type="Proteomes" id="UP000178632"/>
    </source>
</evidence>
<dbReference type="InterPro" id="IPR012302">
    <property type="entry name" value="Malic_NAD-bd"/>
</dbReference>
<proteinExistence type="predicted"/>
<accession>A0A1G2IPE9</accession>
<dbReference type="InterPro" id="IPR036291">
    <property type="entry name" value="NAD(P)-bd_dom_sf"/>
</dbReference>
<keyword evidence="1" id="KW-0560">Oxidoreductase</keyword>